<keyword evidence="2" id="KW-0418">Kinase</keyword>
<keyword evidence="3" id="KW-1185">Reference proteome</keyword>
<dbReference type="Proteomes" id="UP000243799">
    <property type="component" value="Unassembled WGS sequence"/>
</dbReference>
<evidence type="ECO:0000256" key="1">
    <source>
        <dbReference type="ARBA" id="ARBA00006479"/>
    </source>
</evidence>
<evidence type="ECO:0000313" key="3">
    <source>
        <dbReference type="Proteomes" id="UP000243799"/>
    </source>
</evidence>
<dbReference type="InterPro" id="IPR036390">
    <property type="entry name" value="WH_DNA-bd_sf"/>
</dbReference>
<proteinExistence type="inferred from homology"/>
<dbReference type="Pfam" id="PF00480">
    <property type="entry name" value="ROK"/>
    <property type="match status" value="1"/>
</dbReference>
<dbReference type="GO" id="GO:0016301">
    <property type="term" value="F:kinase activity"/>
    <property type="evidence" value="ECO:0007669"/>
    <property type="project" value="UniProtKB-KW"/>
</dbReference>
<dbReference type="EMBL" id="FOKG01000014">
    <property type="protein sequence ID" value="SFB50205.1"/>
    <property type="molecule type" value="Genomic_DNA"/>
</dbReference>
<dbReference type="InterPro" id="IPR036388">
    <property type="entry name" value="WH-like_DNA-bd_sf"/>
</dbReference>
<dbReference type="PANTHER" id="PTHR18964">
    <property type="entry name" value="ROK (REPRESSOR, ORF, KINASE) FAMILY"/>
    <property type="match status" value="1"/>
</dbReference>
<accession>A0A1I1BIK6</accession>
<organism evidence="2 3">
    <name type="scientific">Amycolatopsis marina</name>
    <dbReference type="NCBI Taxonomy" id="490629"/>
    <lineage>
        <taxon>Bacteria</taxon>
        <taxon>Bacillati</taxon>
        <taxon>Actinomycetota</taxon>
        <taxon>Actinomycetes</taxon>
        <taxon>Pseudonocardiales</taxon>
        <taxon>Pseudonocardiaceae</taxon>
        <taxon>Amycolatopsis</taxon>
    </lineage>
</organism>
<dbReference type="SUPFAM" id="SSF53067">
    <property type="entry name" value="Actin-like ATPase domain"/>
    <property type="match status" value="2"/>
</dbReference>
<dbReference type="PANTHER" id="PTHR18964:SF149">
    <property type="entry name" value="BIFUNCTIONAL UDP-N-ACETYLGLUCOSAMINE 2-EPIMERASE_N-ACETYLMANNOSAMINE KINASE"/>
    <property type="match status" value="1"/>
</dbReference>
<protein>
    <submittedName>
        <fullName evidence="2">Sugar kinase of the NBD/HSP70 family, may contain an N-terminal HTH domain</fullName>
    </submittedName>
</protein>
<name>A0A1I1BIK6_9PSEU</name>
<dbReference type="AlphaFoldDB" id="A0A1I1BIK6"/>
<keyword evidence="2" id="KW-0808">Transferase</keyword>
<comment type="similarity">
    <text evidence="1">Belongs to the ROK (NagC/XylR) family.</text>
</comment>
<dbReference type="RefSeq" id="WP_245788548.1">
    <property type="nucleotide sequence ID" value="NZ_FOKG01000014.1"/>
</dbReference>
<dbReference type="Gene3D" id="3.30.420.40">
    <property type="match status" value="2"/>
</dbReference>
<gene>
    <name evidence="2" type="ORF">SAMN05216266_114156</name>
</gene>
<dbReference type="InterPro" id="IPR043129">
    <property type="entry name" value="ATPase_NBD"/>
</dbReference>
<dbReference type="Gene3D" id="1.10.10.10">
    <property type="entry name" value="Winged helix-like DNA-binding domain superfamily/Winged helix DNA-binding domain"/>
    <property type="match status" value="1"/>
</dbReference>
<sequence>MADAAGKGIRSQNLALLLRLVCDSSPVTRVELAKLAGLTKVTVTNLMAELIDNGLVHDLGVTQHGGPGRPASRVAPDPLGPVGIGFQVEVDHVAGCVVDLSGRIRRRELRRMDTRSLSPAEVVRGARPVLRRLFDHATTSGQLVAGIGVALPALFGRDRDGQLLVRSVPGLGWQDVDVRTLVAGELEAIGALGIDVRLGGSVPFAADVECRGSAEDLIYVGGEAEVGAALVTGGVPHAGAVGAFGHVPVHPRRGRCPCGRSGCLELSAGRAAMASAVGEPETALPRLLSGKEPFAERLHDGDRRAATATTLAARALADALAAPVAMLGPATVVLGGRLAALGDALREPLAGRLAEQHPGPRVRIGQGRPDTALQGAAWSVLAEIVDDPLGWLDRTS</sequence>
<evidence type="ECO:0000313" key="2">
    <source>
        <dbReference type="EMBL" id="SFB50205.1"/>
    </source>
</evidence>
<dbReference type="SUPFAM" id="SSF46785">
    <property type="entry name" value="Winged helix' DNA-binding domain"/>
    <property type="match status" value="1"/>
</dbReference>
<reference evidence="3" key="1">
    <citation type="submission" date="2016-10" db="EMBL/GenBank/DDBJ databases">
        <authorList>
            <person name="Varghese N."/>
            <person name="Submissions S."/>
        </authorList>
    </citation>
    <scope>NUCLEOTIDE SEQUENCE [LARGE SCALE GENOMIC DNA]</scope>
    <source>
        <strain evidence="3">CGMCC 4.3568</strain>
    </source>
</reference>
<dbReference type="STRING" id="490629.SAMN05216266_114156"/>
<dbReference type="InterPro" id="IPR000600">
    <property type="entry name" value="ROK"/>
</dbReference>